<keyword evidence="2" id="KW-1185">Reference proteome</keyword>
<sequence>MRSRLAEMQWVLSQLLHNRIKTVGRDKGALRACAEHAWAKFICACEGGHILVSLQCSLSSLLECTNNPSIFDPSMAHLLQSRNLAGVSYKLAICPCCLNAMITRRPFEAYQYDGHLLLWVHSAILPLAY</sequence>
<dbReference type="AlphaFoldDB" id="A0A1Y1WA93"/>
<proteinExistence type="predicted"/>
<protein>
    <submittedName>
        <fullName evidence="1">Uncharacterized protein</fullName>
    </submittedName>
</protein>
<evidence type="ECO:0000313" key="1">
    <source>
        <dbReference type="EMBL" id="ORX70295.1"/>
    </source>
</evidence>
<organism evidence="1 2">
    <name type="scientific">Linderina pennispora</name>
    <dbReference type="NCBI Taxonomy" id="61395"/>
    <lineage>
        <taxon>Eukaryota</taxon>
        <taxon>Fungi</taxon>
        <taxon>Fungi incertae sedis</taxon>
        <taxon>Zoopagomycota</taxon>
        <taxon>Kickxellomycotina</taxon>
        <taxon>Kickxellomycetes</taxon>
        <taxon>Kickxellales</taxon>
        <taxon>Kickxellaceae</taxon>
        <taxon>Linderina</taxon>
    </lineage>
</organism>
<dbReference type="EMBL" id="MCFD01000006">
    <property type="protein sequence ID" value="ORX70295.1"/>
    <property type="molecule type" value="Genomic_DNA"/>
</dbReference>
<accession>A0A1Y1WA93</accession>
<reference evidence="1 2" key="1">
    <citation type="submission" date="2016-07" db="EMBL/GenBank/DDBJ databases">
        <title>Pervasive Adenine N6-methylation of Active Genes in Fungi.</title>
        <authorList>
            <consortium name="DOE Joint Genome Institute"/>
            <person name="Mondo S.J."/>
            <person name="Dannebaum R.O."/>
            <person name="Kuo R.C."/>
            <person name="Labutti K."/>
            <person name="Haridas S."/>
            <person name="Kuo A."/>
            <person name="Salamov A."/>
            <person name="Ahrendt S.R."/>
            <person name="Lipzen A."/>
            <person name="Sullivan W."/>
            <person name="Andreopoulos W.B."/>
            <person name="Clum A."/>
            <person name="Lindquist E."/>
            <person name="Daum C."/>
            <person name="Ramamoorthy G.K."/>
            <person name="Gryganskyi A."/>
            <person name="Culley D."/>
            <person name="Magnuson J.K."/>
            <person name="James T.Y."/>
            <person name="O'Malley M.A."/>
            <person name="Stajich J.E."/>
            <person name="Spatafora J.W."/>
            <person name="Visel A."/>
            <person name="Grigoriev I.V."/>
        </authorList>
    </citation>
    <scope>NUCLEOTIDE SEQUENCE [LARGE SCALE GENOMIC DNA]</scope>
    <source>
        <strain evidence="1 2">ATCC 12442</strain>
    </source>
</reference>
<evidence type="ECO:0000313" key="2">
    <source>
        <dbReference type="Proteomes" id="UP000193922"/>
    </source>
</evidence>
<name>A0A1Y1WA93_9FUNG</name>
<gene>
    <name evidence="1" type="ORF">DL89DRAFT_155121</name>
</gene>
<comment type="caution">
    <text evidence="1">The sequence shown here is derived from an EMBL/GenBank/DDBJ whole genome shotgun (WGS) entry which is preliminary data.</text>
</comment>
<dbReference type="Proteomes" id="UP000193922">
    <property type="component" value="Unassembled WGS sequence"/>
</dbReference>
<dbReference type="GeneID" id="63800257"/>
<dbReference type="RefSeq" id="XP_040743933.1">
    <property type="nucleotide sequence ID" value="XM_040883609.1"/>
</dbReference>